<evidence type="ECO:0000313" key="1">
    <source>
        <dbReference type="EMBL" id="KAK8403957.1"/>
    </source>
</evidence>
<organism evidence="1 2">
    <name type="scientific">Scylla paramamosain</name>
    <name type="common">Mud crab</name>
    <dbReference type="NCBI Taxonomy" id="85552"/>
    <lineage>
        <taxon>Eukaryota</taxon>
        <taxon>Metazoa</taxon>
        <taxon>Ecdysozoa</taxon>
        <taxon>Arthropoda</taxon>
        <taxon>Crustacea</taxon>
        <taxon>Multicrustacea</taxon>
        <taxon>Malacostraca</taxon>
        <taxon>Eumalacostraca</taxon>
        <taxon>Eucarida</taxon>
        <taxon>Decapoda</taxon>
        <taxon>Pleocyemata</taxon>
        <taxon>Brachyura</taxon>
        <taxon>Eubrachyura</taxon>
        <taxon>Portunoidea</taxon>
        <taxon>Portunidae</taxon>
        <taxon>Portuninae</taxon>
        <taxon>Scylla</taxon>
    </lineage>
</organism>
<evidence type="ECO:0000313" key="2">
    <source>
        <dbReference type="Proteomes" id="UP001487740"/>
    </source>
</evidence>
<keyword evidence="2" id="KW-1185">Reference proteome</keyword>
<dbReference type="PANTHER" id="PTHR16525">
    <property type="entry name" value="PROTEIN C12ORF4"/>
    <property type="match status" value="1"/>
</dbReference>
<gene>
    <name evidence="1" type="ORF">O3P69_000187</name>
</gene>
<dbReference type="AlphaFoldDB" id="A0AAW0UZ62"/>
<proteinExistence type="predicted"/>
<dbReference type="Proteomes" id="UP001487740">
    <property type="component" value="Unassembled WGS sequence"/>
</dbReference>
<dbReference type="PANTHER" id="PTHR16525:SF0">
    <property type="entry name" value="PROTEIN C12ORF4"/>
    <property type="match status" value="1"/>
</dbReference>
<accession>A0AAW0UZ62</accession>
<dbReference type="GO" id="GO:0005737">
    <property type="term" value="C:cytoplasm"/>
    <property type="evidence" value="ECO:0007669"/>
    <property type="project" value="TreeGrafter"/>
</dbReference>
<comment type="caution">
    <text evidence="1">The sequence shown here is derived from an EMBL/GenBank/DDBJ whole genome shotgun (WGS) entry which is preliminary data.</text>
</comment>
<dbReference type="InterPro" id="IPR019311">
    <property type="entry name" value="Fy-3"/>
</dbReference>
<dbReference type="EMBL" id="JARAKH010000005">
    <property type="protein sequence ID" value="KAK8403957.1"/>
    <property type="molecule type" value="Genomic_DNA"/>
</dbReference>
<dbReference type="Pfam" id="PF10154">
    <property type="entry name" value="Fy-3"/>
    <property type="match status" value="2"/>
</dbReference>
<protein>
    <submittedName>
        <fullName evidence="1">Uncharacterized protein</fullName>
    </submittedName>
</protein>
<name>A0AAW0UZ62_SCYPA</name>
<reference evidence="1 2" key="1">
    <citation type="submission" date="2023-03" db="EMBL/GenBank/DDBJ databases">
        <title>High-quality genome of Scylla paramamosain provides insights in environmental adaptation.</title>
        <authorList>
            <person name="Zhang L."/>
        </authorList>
    </citation>
    <scope>NUCLEOTIDE SEQUENCE [LARGE SCALE GENOMIC DNA]</scope>
    <source>
        <strain evidence="1">LZ_2023a</strain>
        <tissue evidence="1">Muscle</tissue>
    </source>
</reference>
<sequence>MVGSTRSDECVCEVTLGVEPQSITVRVPVAVPANICPVELAHRLILHHNIPIYLHNELSEKLQAFLQNRTEEYHRQQDQRALQGLREGRTSVSDAAAAWAAKYSQVLTGLAILEAVSGAAWPETITCCCSVEGYIMRVVVQLGYIPQPYLSKKQEAEGCENELLATMYHSLVHSPTVVPLLGLEHSFASTMSSLVAQREHALREISERQTQEMSSTVSKVGVHLTDDDVNNLAARHLEDSQLLEVQWDSTISVLRENQKREFKTFVEESFAGREVTTPVTPKDFIKGDTESVLVESSEPSQEESFTIHLGAQMKQMHNLRLLSADALQLCKYLTLDLSDIPPQRIQTSMSLYSHNLNGLVLLVDDRINTYTGIKRDFGRVCRKSTELHFPDLEDQLEVVRNTVPQVVQWRRDHPPPQYDCDEDAPPPPPVPQHLKAGDFYITRHSNLADVHVMFHMVVDDTLHTTDINSRHPVILGLRNVLKVACLGDITTLTIPLLLTNSMSEEMTMSWCQKRAELVYKCIKGFMMEMSSWGGAEMKNMQFLVPKGISEELFQHLASMLPNIFRVSNPLVVKSS</sequence>